<accession>A0A1G2LWB0</accession>
<evidence type="ECO:0000313" key="12">
    <source>
        <dbReference type="EMBL" id="OHA15928.1"/>
    </source>
</evidence>
<reference evidence="12 13" key="1">
    <citation type="journal article" date="2016" name="Nat. Commun.">
        <title>Thousands of microbial genomes shed light on interconnected biogeochemical processes in an aquifer system.</title>
        <authorList>
            <person name="Anantharaman K."/>
            <person name="Brown C.T."/>
            <person name="Hug L.A."/>
            <person name="Sharon I."/>
            <person name="Castelle C.J."/>
            <person name="Probst A.J."/>
            <person name="Thomas B.C."/>
            <person name="Singh A."/>
            <person name="Wilkins M.J."/>
            <person name="Karaoz U."/>
            <person name="Brodie E.L."/>
            <person name="Williams K.H."/>
            <person name="Hubbard S.S."/>
            <person name="Banfield J.F."/>
        </authorList>
    </citation>
    <scope>NUCLEOTIDE SEQUENCE [LARGE SCALE GENOMIC DNA]</scope>
</reference>
<dbReference type="GO" id="GO:0046872">
    <property type="term" value="F:metal ion binding"/>
    <property type="evidence" value="ECO:0007669"/>
    <property type="project" value="UniProtKB-KW"/>
</dbReference>
<evidence type="ECO:0000256" key="4">
    <source>
        <dbReference type="ARBA" id="ARBA00022723"/>
    </source>
</evidence>
<organism evidence="12 13">
    <name type="scientific">Candidatus Tagabacteria bacterium RIFCSPLOWO2_01_FULL_42_9</name>
    <dbReference type="NCBI Taxonomy" id="1802296"/>
    <lineage>
        <taxon>Bacteria</taxon>
        <taxon>Candidatus Tagaibacteriota</taxon>
    </lineage>
</organism>
<dbReference type="PANTHER" id="PTHR43513:SF1">
    <property type="entry name" value="ANAEROBIC SULFITE REDUCTASE SUBUNIT B"/>
    <property type="match status" value="1"/>
</dbReference>
<evidence type="ECO:0000256" key="6">
    <source>
        <dbReference type="ARBA" id="ARBA00022982"/>
    </source>
</evidence>
<keyword evidence="5" id="KW-0274">FAD</keyword>
<comment type="cofactor">
    <cofactor evidence="10">
        <name>[2Fe-2S] cluster</name>
        <dbReference type="ChEBI" id="CHEBI:190135"/>
    </cofactor>
    <text evidence="10">Binds 1 [2Fe-2S] cluster per subunit.</text>
</comment>
<feature type="binding site" evidence="10">
    <location>
        <position position="255"/>
    </location>
    <ligand>
        <name>[2Fe-2S] cluster</name>
        <dbReference type="ChEBI" id="CHEBI:190135"/>
    </ligand>
</feature>
<dbReference type="InterPro" id="IPR001433">
    <property type="entry name" value="OxRdtase_FAD/NAD-bd"/>
</dbReference>
<proteinExistence type="predicted"/>
<evidence type="ECO:0000256" key="9">
    <source>
        <dbReference type="ARBA" id="ARBA00034078"/>
    </source>
</evidence>
<keyword evidence="3 10" id="KW-0001">2Fe-2S</keyword>
<dbReference type="Pfam" id="PF00970">
    <property type="entry name" value="FAD_binding_6"/>
    <property type="match status" value="1"/>
</dbReference>
<feature type="binding site" evidence="10">
    <location>
        <position position="250"/>
    </location>
    <ligand>
        <name>[2Fe-2S] cluster</name>
        <dbReference type="ChEBI" id="CHEBI:190135"/>
    </ligand>
</feature>
<dbReference type="CDD" id="cd06221">
    <property type="entry name" value="sulfite_reductase_like"/>
    <property type="match status" value="1"/>
</dbReference>
<dbReference type="AlphaFoldDB" id="A0A1G2LWB0"/>
<dbReference type="PANTHER" id="PTHR43513">
    <property type="entry name" value="DIHYDROOROTATE DEHYDROGENASE B (NAD(+)), ELECTRON TRANSFER SUBUNIT"/>
    <property type="match status" value="1"/>
</dbReference>
<dbReference type="GO" id="GO:0006221">
    <property type="term" value="P:pyrimidine nucleotide biosynthetic process"/>
    <property type="evidence" value="ECO:0007669"/>
    <property type="project" value="InterPro"/>
</dbReference>
<dbReference type="GO" id="GO:0050660">
    <property type="term" value="F:flavin adenine dinucleotide binding"/>
    <property type="evidence" value="ECO:0007669"/>
    <property type="project" value="InterPro"/>
</dbReference>
<evidence type="ECO:0000256" key="2">
    <source>
        <dbReference type="ARBA" id="ARBA00022630"/>
    </source>
</evidence>
<evidence type="ECO:0000256" key="10">
    <source>
        <dbReference type="PIRSR" id="PIRSR006816-2"/>
    </source>
</evidence>
<dbReference type="InterPro" id="IPR039261">
    <property type="entry name" value="FNR_nucleotide-bd"/>
</dbReference>
<keyword evidence="7 10" id="KW-0408">Iron</keyword>
<dbReference type="PRINTS" id="PR00371">
    <property type="entry name" value="FPNCR"/>
</dbReference>
<protein>
    <recommendedName>
        <fullName evidence="11">FAD-binding FR-type domain-containing protein</fullName>
    </recommendedName>
</protein>
<name>A0A1G2LWB0_9BACT</name>
<dbReference type="Proteomes" id="UP000178116">
    <property type="component" value="Unassembled WGS sequence"/>
</dbReference>
<dbReference type="Gene3D" id="2.40.30.10">
    <property type="entry name" value="Translation factors"/>
    <property type="match status" value="1"/>
</dbReference>
<comment type="caution">
    <text evidence="12">The sequence shown here is derived from an EMBL/GenBank/DDBJ whole genome shotgun (WGS) entry which is preliminary data.</text>
</comment>
<feature type="binding site" evidence="10">
    <location>
        <position position="266"/>
    </location>
    <ligand>
        <name>[2Fe-2S] cluster</name>
        <dbReference type="ChEBI" id="CHEBI:190135"/>
    </ligand>
</feature>
<dbReference type="GO" id="GO:0051537">
    <property type="term" value="F:2 iron, 2 sulfur cluster binding"/>
    <property type="evidence" value="ECO:0007669"/>
    <property type="project" value="UniProtKB-KW"/>
</dbReference>
<dbReference type="InterPro" id="IPR008333">
    <property type="entry name" value="Cbr1-like_FAD-bd_dom"/>
</dbReference>
<comment type="cofactor">
    <cofactor evidence="9">
        <name>[2Fe-2S] cluster</name>
        <dbReference type="ChEBI" id="CHEBI:190135"/>
    </cofactor>
</comment>
<evidence type="ECO:0000256" key="1">
    <source>
        <dbReference type="ARBA" id="ARBA00022448"/>
    </source>
</evidence>
<dbReference type="SUPFAM" id="SSF63380">
    <property type="entry name" value="Riboflavin synthase domain-like"/>
    <property type="match status" value="1"/>
</dbReference>
<evidence type="ECO:0000256" key="7">
    <source>
        <dbReference type="ARBA" id="ARBA00023004"/>
    </source>
</evidence>
<evidence type="ECO:0000256" key="3">
    <source>
        <dbReference type="ARBA" id="ARBA00022714"/>
    </source>
</evidence>
<dbReference type="InterPro" id="IPR019480">
    <property type="entry name" value="Dihydroorotate_DH_Fe-S-bd"/>
</dbReference>
<keyword evidence="1" id="KW-0813">Transport</keyword>
<dbReference type="InterPro" id="IPR012165">
    <property type="entry name" value="Cyt_c3_hydrogenase_gsu"/>
</dbReference>
<dbReference type="PRINTS" id="PR00406">
    <property type="entry name" value="CYTB5RDTASE"/>
</dbReference>
<dbReference type="InterPro" id="IPR017938">
    <property type="entry name" value="Riboflavin_synthase-like_b-brl"/>
</dbReference>
<evidence type="ECO:0000259" key="11">
    <source>
        <dbReference type="PROSITE" id="PS51384"/>
    </source>
</evidence>
<evidence type="ECO:0000256" key="5">
    <source>
        <dbReference type="ARBA" id="ARBA00022827"/>
    </source>
</evidence>
<evidence type="ECO:0000256" key="8">
    <source>
        <dbReference type="ARBA" id="ARBA00023014"/>
    </source>
</evidence>
<keyword evidence="4 10" id="KW-0479">Metal-binding</keyword>
<dbReference type="GO" id="GO:0016491">
    <property type="term" value="F:oxidoreductase activity"/>
    <property type="evidence" value="ECO:0007669"/>
    <property type="project" value="InterPro"/>
</dbReference>
<dbReference type="Gene3D" id="2.10.240.10">
    <property type="entry name" value="Dihydroorotate dehydrogenase, electron transfer subunit"/>
    <property type="match status" value="1"/>
</dbReference>
<keyword evidence="6" id="KW-0249">Electron transport</keyword>
<evidence type="ECO:0000313" key="13">
    <source>
        <dbReference type="Proteomes" id="UP000178116"/>
    </source>
</evidence>
<dbReference type="Pfam" id="PF10418">
    <property type="entry name" value="DHODB_Fe-S_bind"/>
    <property type="match status" value="1"/>
</dbReference>
<dbReference type="SUPFAM" id="SSF52343">
    <property type="entry name" value="Ferredoxin reductase-like, C-terminal NADP-linked domain"/>
    <property type="match status" value="1"/>
</dbReference>
<dbReference type="InterPro" id="IPR037117">
    <property type="entry name" value="Dihydroorotate_DH_ele_sf"/>
</dbReference>
<gene>
    <name evidence="12" type="ORF">A3A10_02080</name>
</gene>
<dbReference type="InterPro" id="IPR017927">
    <property type="entry name" value="FAD-bd_FR_type"/>
</dbReference>
<sequence length="282" mass="31328">MENIYLPRRAKITKIERQSPDVKLFRFQKIGGPANYGASKFAKNKNGLIFNPGQFILAGIWGYGEAPFGLLSSPYKNSYLEISVRNTGGNVTHALHRLQKGDEITFRGPYGVGFPLDFLKSKDLVMVAGGYGIPPIAGLIEYIVKNRKNFGRIYLIYGAKTPQDLLLKSKINEWQKQIKVILTVDNPDAGWKGAVGMVSELVKNIEIDANNACAAMCGPGPMMTALEKILRPLGISDRRIFVSLERKMQCGIGKCQHCATGNKYVCADGPIFYFDQIDKNWD</sequence>
<feature type="binding site" evidence="10">
    <location>
        <position position="258"/>
    </location>
    <ligand>
        <name>[2Fe-2S] cluster</name>
        <dbReference type="ChEBI" id="CHEBI:190135"/>
    </ligand>
</feature>
<keyword evidence="2" id="KW-0285">Flavoprotein</keyword>
<dbReference type="Pfam" id="PF00175">
    <property type="entry name" value="NAD_binding_1"/>
    <property type="match status" value="1"/>
</dbReference>
<keyword evidence="8 10" id="KW-0411">Iron-sulfur</keyword>
<dbReference type="EMBL" id="MHRA01000007">
    <property type="protein sequence ID" value="OHA15928.1"/>
    <property type="molecule type" value="Genomic_DNA"/>
</dbReference>
<dbReference type="Gene3D" id="3.40.50.80">
    <property type="entry name" value="Nucleotide-binding domain of ferredoxin-NADP reductase (FNR) module"/>
    <property type="match status" value="1"/>
</dbReference>
<dbReference type="InterPro" id="IPR050353">
    <property type="entry name" value="PyrK_electron_transfer"/>
</dbReference>
<dbReference type="PROSITE" id="PS51384">
    <property type="entry name" value="FAD_FR"/>
    <property type="match status" value="1"/>
</dbReference>
<dbReference type="PIRSF" id="PIRSF006816">
    <property type="entry name" value="Cyc3_hyd_g"/>
    <property type="match status" value="1"/>
</dbReference>
<feature type="domain" description="FAD-binding FR-type" evidence="11">
    <location>
        <begin position="5"/>
        <end position="116"/>
    </location>
</feature>
<dbReference type="InterPro" id="IPR001709">
    <property type="entry name" value="Flavoprot_Pyr_Nucl_cyt_Rdtase"/>
</dbReference>